<evidence type="ECO:0000313" key="1">
    <source>
        <dbReference type="EMBL" id="MFA3843804.1"/>
    </source>
</evidence>
<name>A0ABV4SZE4_9ACTN</name>
<keyword evidence="2" id="KW-1185">Reference proteome</keyword>
<dbReference type="Gene3D" id="3.40.50.720">
    <property type="entry name" value="NAD(P)-binding Rossmann-like Domain"/>
    <property type="match status" value="1"/>
</dbReference>
<organism evidence="1 2">
    <name type="scientific">Streptomyces aureus</name>
    <dbReference type="NCBI Taxonomy" id="193461"/>
    <lineage>
        <taxon>Bacteria</taxon>
        <taxon>Bacillati</taxon>
        <taxon>Actinomycetota</taxon>
        <taxon>Actinomycetes</taxon>
        <taxon>Kitasatosporales</taxon>
        <taxon>Streptomycetaceae</taxon>
        <taxon>Streptomyces</taxon>
    </lineage>
</organism>
<reference evidence="1 2" key="1">
    <citation type="submission" date="2024-08" db="EMBL/GenBank/DDBJ databases">
        <title>Genome sequence of Streptomyces aureus CACIA-1.46HGO.</title>
        <authorList>
            <person name="Evangelista-Martinez Z."/>
        </authorList>
    </citation>
    <scope>NUCLEOTIDE SEQUENCE [LARGE SCALE GENOMIC DNA]</scope>
    <source>
        <strain evidence="1 2">CACIA-1.46HGO</strain>
    </source>
</reference>
<gene>
    <name evidence="1" type="ORF">ACEG43_48365</name>
</gene>
<dbReference type="RefSeq" id="WP_372567589.1">
    <property type="nucleotide sequence ID" value="NZ_JBGOSP010000078.1"/>
</dbReference>
<comment type="caution">
    <text evidence="1">The sequence shown here is derived from an EMBL/GenBank/DDBJ whole genome shotgun (WGS) entry which is preliminary data.</text>
</comment>
<dbReference type="EMBL" id="JBGOSP010000078">
    <property type="protein sequence ID" value="MFA3843804.1"/>
    <property type="molecule type" value="Genomic_DNA"/>
</dbReference>
<protein>
    <submittedName>
        <fullName evidence="1">Uncharacterized protein</fullName>
    </submittedName>
</protein>
<accession>A0ABV4SZE4</accession>
<proteinExistence type="predicted"/>
<dbReference type="Proteomes" id="UP001571476">
    <property type="component" value="Unassembled WGS sequence"/>
</dbReference>
<sequence length="135" mass="14992">MTCWDAMVRPQPSTHSWDQAHRRPTIEETLTDAEAAILVTEWPELTTTDWTAARQAMNGTAPVLCNGCNHLDPNNKPATCRLDRKSAADQAKLPSVVRTGRRHFWLPCAPDVPASRHPDGFHARRFSTGGQLAHS</sequence>
<evidence type="ECO:0000313" key="2">
    <source>
        <dbReference type="Proteomes" id="UP001571476"/>
    </source>
</evidence>